<evidence type="ECO:0000256" key="2">
    <source>
        <dbReference type="SAM" id="MobiDB-lite"/>
    </source>
</evidence>
<feature type="coiled-coil region" evidence="1">
    <location>
        <begin position="18"/>
        <end position="70"/>
    </location>
</feature>
<sequence length="189" mass="20023">MGARTRRRPEGRAARHALAQLTEARDAVDARLEDRRRRENTLLERYAATLVEQQRVEEELTSGLARLQEEEARLRSHTDQQLAAIEAERGDVLWGLNAEGRSAEDLAQIAGLPLKRVRTILRSRKNGDDSAATSDNGEHVAPTGGAATGGGDGNGAADGAGSPVQTAPAEPGDGLSTAPAPQHAGDTHD</sequence>
<accession>A0ABV1K522</accession>
<proteinExistence type="predicted"/>
<keyword evidence="1" id="KW-0175">Coiled coil</keyword>
<keyword evidence="4" id="KW-1185">Reference proteome</keyword>
<name>A0ABV1K522_9PSEU</name>
<evidence type="ECO:0000313" key="4">
    <source>
        <dbReference type="Proteomes" id="UP001464923"/>
    </source>
</evidence>
<dbReference type="RefSeq" id="WP_345650409.1">
    <property type="nucleotide sequence ID" value="NZ_BAABLY010000065.1"/>
</dbReference>
<dbReference type="Proteomes" id="UP001464923">
    <property type="component" value="Unassembled WGS sequence"/>
</dbReference>
<feature type="region of interest" description="Disordered" evidence="2">
    <location>
        <begin position="125"/>
        <end position="189"/>
    </location>
</feature>
<evidence type="ECO:0000256" key="1">
    <source>
        <dbReference type="SAM" id="Coils"/>
    </source>
</evidence>
<protein>
    <recommendedName>
        <fullName evidence="5">Sigma-70, region 4</fullName>
    </recommendedName>
</protein>
<dbReference type="EMBL" id="JBEDNP010000042">
    <property type="protein sequence ID" value="MEQ3542462.1"/>
    <property type="molecule type" value="Genomic_DNA"/>
</dbReference>
<gene>
    <name evidence="3" type="ORF">WHI96_26990</name>
</gene>
<comment type="caution">
    <text evidence="3">The sequence shown here is derived from an EMBL/GenBank/DDBJ whole genome shotgun (WGS) entry which is preliminary data.</text>
</comment>
<organism evidence="3 4">
    <name type="scientific">Pseudonocardia tropica</name>
    <dbReference type="NCBI Taxonomy" id="681289"/>
    <lineage>
        <taxon>Bacteria</taxon>
        <taxon>Bacillati</taxon>
        <taxon>Actinomycetota</taxon>
        <taxon>Actinomycetes</taxon>
        <taxon>Pseudonocardiales</taxon>
        <taxon>Pseudonocardiaceae</taxon>
        <taxon>Pseudonocardia</taxon>
    </lineage>
</organism>
<feature type="compositionally biased region" description="Gly residues" evidence="2">
    <location>
        <begin position="146"/>
        <end position="158"/>
    </location>
</feature>
<evidence type="ECO:0008006" key="5">
    <source>
        <dbReference type="Google" id="ProtNLM"/>
    </source>
</evidence>
<evidence type="ECO:0000313" key="3">
    <source>
        <dbReference type="EMBL" id="MEQ3542462.1"/>
    </source>
</evidence>
<reference evidence="3 4" key="1">
    <citation type="submission" date="2024-03" db="EMBL/GenBank/DDBJ databases">
        <title>Draft genome sequence of Pseudonocardia tropica JCM 19149.</title>
        <authorList>
            <person name="Butdee W."/>
            <person name="Duangmal K."/>
        </authorList>
    </citation>
    <scope>NUCLEOTIDE SEQUENCE [LARGE SCALE GENOMIC DNA]</scope>
    <source>
        <strain evidence="3 4">JCM 19149</strain>
    </source>
</reference>